<gene>
    <name evidence="4" type="ORF">SAMN05660862_2666</name>
</gene>
<evidence type="ECO:0000313" key="5">
    <source>
        <dbReference type="Proteomes" id="UP000192980"/>
    </source>
</evidence>
<dbReference type="Gene3D" id="3.90.1150.10">
    <property type="entry name" value="Aspartate Aminotransferase, domain 1"/>
    <property type="match status" value="1"/>
</dbReference>
<keyword evidence="5" id="KW-1185">Reference proteome</keyword>
<dbReference type="PANTHER" id="PTHR13693">
    <property type="entry name" value="CLASS II AMINOTRANSFERASE/8-AMINO-7-OXONONANOATE SYNTHASE"/>
    <property type="match status" value="1"/>
</dbReference>
<dbReference type="InterPro" id="IPR015422">
    <property type="entry name" value="PyrdxlP-dep_Trfase_small"/>
</dbReference>
<dbReference type="STRING" id="561061.SAMN05660862_2666"/>
<dbReference type="InterPro" id="IPR015424">
    <property type="entry name" value="PyrdxlP-dep_Trfase"/>
</dbReference>
<organism evidence="4 5">
    <name type="scientific">Sphingobacterium psychroaquaticum</name>
    <dbReference type="NCBI Taxonomy" id="561061"/>
    <lineage>
        <taxon>Bacteria</taxon>
        <taxon>Pseudomonadati</taxon>
        <taxon>Bacteroidota</taxon>
        <taxon>Sphingobacteriia</taxon>
        <taxon>Sphingobacteriales</taxon>
        <taxon>Sphingobacteriaceae</taxon>
        <taxon>Sphingobacterium</taxon>
    </lineage>
</organism>
<dbReference type="InterPro" id="IPR004839">
    <property type="entry name" value="Aminotransferase_I/II_large"/>
</dbReference>
<proteinExistence type="predicted"/>
<reference evidence="4 5" key="1">
    <citation type="submission" date="2017-04" db="EMBL/GenBank/DDBJ databases">
        <authorList>
            <person name="Afonso C.L."/>
            <person name="Miller P.J."/>
            <person name="Scott M.A."/>
            <person name="Spackman E."/>
            <person name="Goraichik I."/>
            <person name="Dimitrov K.M."/>
            <person name="Suarez D.L."/>
            <person name="Swayne D.E."/>
        </authorList>
    </citation>
    <scope>NUCLEOTIDE SEQUENCE [LARGE SCALE GENOMIC DNA]</scope>
    <source>
        <strain evidence="4 5">DSM 22418</strain>
    </source>
</reference>
<evidence type="ECO:0000259" key="3">
    <source>
        <dbReference type="Pfam" id="PF00155"/>
    </source>
</evidence>
<dbReference type="InterPro" id="IPR015421">
    <property type="entry name" value="PyrdxlP-dep_Trfase_major"/>
</dbReference>
<sequence length="353" mass="39351">MKIMNPLQQLNQPTGRFIHHNDRPYLFFGGTAYLSLLVEPNYIDIYKEGIDRYGLNNGTSRSNNIQLGIYAEAEANMAARFGFEEATLLSSGYLAAQLAVRQLQAKGEMIYAPGTHPALWLNGATTTEEKTFEDWAQDTVSYINRSSANSFVVIANSMDNLRPTQYDFSAFREIDSRNKVYLLLDDSHGIGVREANRCFVDIRDIQENMPVELIVVASLAKGMGTDAGILLSSKEMASFFKQSPFFMGASPASPAAMYALVYGEAIYKAQVEKMQKNVTYMQENVGEGINHIDRFPVFTVNKLGAFEKLLAKEILISSFPYPLPTDQPLNRIVVAAHHTENDMNVLKTALLSV</sequence>
<name>A0A1X7KAD9_9SPHI</name>
<keyword evidence="2" id="KW-0808">Transferase</keyword>
<evidence type="ECO:0000256" key="1">
    <source>
        <dbReference type="ARBA" id="ARBA00001933"/>
    </source>
</evidence>
<accession>A0A1X7KAD9</accession>
<dbReference type="Gene3D" id="3.40.640.10">
    <property type="entry name" value="Type I PLP-dependent aspartate aminotransferase-like (Major domain)"/>
    <property type="match status" value="1"/>
</dbReference>
<evidence type="ECO:0000313" key="4">
    <source>
        <dbReference type="EMBL" id="SMG37964.1"/>
    </source>
</evidence>
<dbReference type="EMBL" id="FXAU01000005">
    <property type="protein sequence ID" value="SMG37964.1"/>
    <property type="molecule type" value="Genomic_DNA"/>
</dbReference>
<feature type="domain" description="Aminotransferase class I/classII large" evidence="3">
    <location>
        <begin position="51"/>
        <end position="346"/>
    </location>
</feature>
<dbReference type="AlphaFoldDB" id="A0A1X7KAD9"/>
<comment type="cofactor">
    <cofactor evidence="1">
        <name>pyridoxal 5'-phosphate</name>
        <dbReference type="ChEBI" id="CHEBI:597326"/>
    </cofactor>
</comment>
<dbReference type="Pfam" id="PF00155">
    <property type="entry name" value="Aminotran_1_2"/>
    <property type="match status" value="1"/>
</dbReference>
<dbReference type="GO" id="GO:0030170">
    <property type="term" value="F:pyridoxal phosphate binding"/>
    <property type="evidence" value="ECO:0007669"/>
    <property type="project" value="InterPro"/>
</dbReference>
<dbReference type="RefSeq" id="WP_234991237.1">
    <property type="nucleotide sequence ID" value="NZ_FXAU01000005.1"/>
</dbReference>
<evidence type="ECO:0000256" key="2">
    <source>
        <dbReference type="ARBA" id="ARBA00022679"/>
    </source>
</evidence>
<protein>
    <submittedName>
        <fullName evidence="4">7-keto-8-aminopelargonate synthetase</fullName>
    </submittedName>
</protein>
<dbReference type="SUPFAM" id="SSF53383">
    <property type="entry name" value="PLP-dependent transferases"/>
    <property type="match status" value="1"/>
</dbReference>
<dbReference type="Proteomes" id="UP000192980">
    <property type="component" value="Unassembled WGS sequence"/>
</dbReference>
<dbReference type="InterPro" id="IPR050087">
    <property type="entry name" value="AON_synthase_class-II"/>
</dbReference>
<dbReference type="GO" id="GO:0016740">
    <property type="term" value="F:transferase activity"/>
    <property type="evidence" value="ECO:0007669"/>
    <property type="project" value="UniProtKB-KW"/>
</dbReference>